<protein>
    <recommendedName>
        <fullName evidence="11">Vitamin B12 transporter BtuB</fullName>
    </recommendedName>
    <alternativeName>
        <fullName evidence="11">Cobalamin receptor</fullName>
    </alternativeName>
    <alternativeName>
        <fullName evidence="11">Outer membrane cobalamin translocator</fullName>
    </alternativeName>
</protein>
<dbReference type="GO" id="GO:0015288">
    <property type="term" value="F:porin activity"/>
    <property type="evidence" value="ECO:0007669"/>
    <property type="project" value="UniProtKB-KW"/>
</dbReference>
<dbReference type="PROSITE" id="PS52016">
    <property type="entry name" value="TONB_DEPENDENT_REC_3"/>
    <property type="match status" value="1"/>
</dbReference>
<keyword evidence="4 11" id="KW-0812">Transmembrane</keyword>
<dbReference type="HAMAP" id="MF_01531">
    <property type="entry name" value="BtuB"/>
    <property type="match status" value="1"/>
</dbReference>
<evidence type="ECO:0000256" key="2">
    <source>
        <dbReference type="ARBA" id="ARBA00022448"/>
    </source>
</evidence>
<evidence type="ECO:0000313" key="17">
    <source>
        <dbReference type="EMBL" id="MBA5764478.1"/>
    </source>
</evidence>
<evidence type="ECO:0000256" key="14">
    <source>
        <dbReference type="PROSITE-ProRule" id="PRU10144"/>
    </source>
</evidence>
<feature type="chain" id="PRO_5031659815" description="Vitamin B12 transporter BtuB" evidence="11">
    <location>
        <begin position="23"/>
        <end position="630"/>
    </location>
</feature>
<dbReference type="InterPro" id="IPR010101">
    <property type="entry name" value="B12_transptr_BtuB"/>
</dbReference>
<evidence type="ECO:0000259" key="15">
    <source>
        <dbReference type="Pfam" id="PF00593"/>
    </source>
</evidence>
<dbReference type="InterPro" id="IPR010916">
    <property type="entry name" value="TonB_box_CS"/>
</dbReference>
<dbReference type="InterPro" id="IPR000531">
    <property type="entry name" value="Beta-barrel_TonB"/>
</dbReference>
<dbReference type="InterPro" id="IPR010917">
    <property type="entry name" value="TonB_rcpt_CS"/>
</dbReference>
<evidence type="ECO:0000256" key="11">
    <source>
        <dbReference type="HAMAP-Rule" id="MF_01531"/>
    </source>
</evidence>
<keyword evidence="5 11" id="KW-0732">Signal</keyword>
<gene>
    <name evidence="11" type="primary">btuB</name>
    <name evidence="17" type="ORF">H2O73_19145</name>
</gene>
<dbReference type="InterPro" id="IPR012910">
    <property type="entry name" value="Plug_dom"/>
</dbReference>
<keyword evidence="6 11" id="KW-0406">Ion transport</keyword>
<dbReference type="Pfam" id="PF07715">
    <property type="entry name" value="Plug"/>
    <property type="match status" value="1"/>
</dbReference>
<reference evidence="17 18" key="1">
    <citation type="submission" date="2020-07" db="EMBL/GenBank/DDBJ databases">
        <title>Vibrio marinisediminis sp. nov., isolated from marine sediment.</title>
        <authorList>
            <person name="Ji X."/>
        </authorList>
    </citation>
    <scope>NUCLEOTIDE SEQUENCE [LARGE SCALE GENOMIC DNA]</scope>
    <source>
        <strain evidence="17 18">404</strain>
    </source>
</reference>
<comment type="subcellular location">
    <subcellularLocation>
        <location evidence="1 11 12">Cell outer membrane</location>
        <topology evidence="1 11 12">Multi-pass membrane protein</topology>
    </subcellularLocation>
</comment>
<keyword evidence="18" id="KW-1185">Reference proteome</keyword>
<evidence type="ECO:0000256" key="5">
    <source>
        <dbReference type="ARBA" id="ARBA00022729"/>
    </source>
</evidence>
<dbReference type="Proteomes" id="UP000571701">
    <property type="component" value="Unassembled WGS sequence"/>
</dbReference>
<evidence type="ECO:0000256" key="10">
    <source>
        <dbReference type="ARBA" id="ARBA00023237"/>
    </source>
</evidence>
<evidence type="ECO:0000256" key="12">
    <source>
        <dbReference type="PROSITE-ProRule" id="PRU01360"/>
    </source>
</evidence>
<evidence type="ECO:0000256" key="9">
    <source>
        <dbReference type="ARBA" id="ARBA00023136"/>
    </source>
</evidence>
<feature type="signal peptide" evidence="11">
    <location>
        <begin position="1"/>
        <end position="22"/>
    </location>
</feature>
<dbReference type="InterPro" id="IPR036942">
    <property type="entry name" value="Beta-barrel_TonB_sf"/>
</dbReference>
<evidence type="ECO:0000256" key="7">
    <source>
        <dbReference type="ARBA" id="ARBA00023077"/>
    </source>
</evidence>
<sequence precursor="true">MNRSILAVTVASLLSYAPYSLAQQADETMVVTANRFEQPKSSVIASADVITKQQIEQLQLKTLTEALKWLPGVQVTNNGGQGQSSDVYIRGNSSSHIIVLLNGVRIGSSTLGSANFTAIPLTGVEKIELVRGARAAIYGADAIGGVINIVTDVDNSGENSAQANVGFGSDGYKQANAGGYTRIGDSGWFKVGVNAEGADGFDATDETYTPSQPDKDGFERYDLSLEIGSKLNDNWQGRLSGFYHDSRSEYDAYIDYDSSFNEYVSPNKQKSKLLNVAGQLEYSSASWFSSITVAQNRDESVQLNGEFPGSTIVTDRFVASWLASYEIDDFFKLLGGLEYLKDSVSDSILYSVWDSEFQSYDDEDRKNLAGYISSIAQFGQLDLEASLRHDDNDAYGEYTTWQLGAAYNVSQSFRLISSAGTAFKTPTYNDLYWPEYGNPELKPEESFGYEAGFEAYSDYVDVRVVGYRSEIDNLISYQGRGVDLESSNAVIKGVEISASFDTGPFSHFVSVDLLDFDNPVNVAGSGQPAQIESKKLNRRAEEVYKWLVSYACNDFQADLAYMYQGERFDDTKNLTKLDSYSLVDISLSYDVTEQLKMQAKVSNLFDEDYETVATYNTQERAYYLNAHYKF</sequence>
<evidence type="ECO:0000259" key="16">
    <source>
        <dbReference type="Pfam" id="PF07715"/>
    </source>
</evidence>
<dbReference type="GO" id="GO:0015420">
    <property type="term" value="F:ABC-type vitamin B12 transporter activity"/>
    <property type="evidence" value="ECO:0007669"/>
    <property type="project" value="InterPro"/>
</dbReference>
<dbReference type="Pfam" id="PF00593">
    <property type="entry name" value="TonB_dep_Rec_b-barrel"/>
    <property type="match status" value="1"/>
</dbReference>
<comment type="similarity">
    <text evidence="11">Belongs to the TonB-dependent receptor family. BtuB (TC 1.B.14.3.1) subfamily.</text>
</comment>
<evidence type="ECO:0000256" key="1">
    <source>
        <dbReference type="ARBA" id="ARBA00004571"/>
    </source>
</evidence>
<keyword evidence="9 11" id="KW-0472">Membrane</keyword>
<feature type="short sequence motif" description="TonB box" evidence="11">
    <location>
        <begin position="27"/>
        <end position="34"/>
    </location>
</feature>
<keyword evidence="3 11" id="KW-1134">Transmembrane beta strand</keyword>
<feature type="domain" description="TonB-dependent receptor-like beta-barrel" evidence="15">
    <location>
        <begin position="166"/>
        <end position="604"/>
    </location>
</feature>
<feature type="domain" description="TonB-dependent receptor plug" evidence="16">
    <location>
        <begin position="40"/>
        <end position="146"/>
    </location>
</feature>
<evidence type="ECO:0000256" key="3">
    <source>
        <dbReference type="ARBA" id="ARBA00022452"/>
    </source>
</evidence>
<evidence type="ECO:0000256" key="4">
    <source>
        <dbReference type="ARBA" id="ARBA00022692"/>
    </source>
</evidence>
<dbReference type="GO" id="GO:0046930">
    <property type="term" value="C:pore complex"/>
    <property type="evidence" value="ECO:0007669"/>
    <property type="project" value="UniProtKB-KW"/>
</dbReference>
<dbReference type="InterPro" id="IPR037066">
    <property type="entry name" value="Plug_dom_sf"/>
</dbReference>
<dbReference type="GO" id="GO:0009279">
    <property type="term" value="C:cell outer membrane"/>
    <property type="evidence" value="ECO:0007669"/>
    <property type="project" value="UniProtKB-SubCell"/>
</dbReference>
<dbReference type="Gene3D" id="2.170.130.10">
    <property type="entry name" value="TonB-dependent receptor, plug domain"/>
    <property type="match status" value="1"/>
</dbReference>
<dbReference type="Gene3D" id="2.40.170.20">
    <property type="entry name" value="TonB-dependent receptor, beta-barrel domain"/>
    <property type="match status" value="1"/>
</dbReference>
<keyword evidence="10 11" id="KW-0998">Cell outer membrane</keyword>
<dbReference type="RefSeq" id="WP_182110528.1">
    <property type="nucleotide sequence ID" value="NZ_JACFYF010000021.1"/>
</dbReference>
<dbReference type="CDD" id="cd01347">
    <property type="entry name" value="ligand_gated_channel"/>
    <property type="match status" value="1"/>
</dbReference>
<keyword evidence="7 11" id="KW-0798">TonB box</keyword>
<comment type="function">
    <text evidence="11">Involved in the active translocation of vitamin B12 (cyanocobalamin) across the outer membrane to the periplasmic space. It derives its energy for transport by interacting with the trans-periplasmic membrane protein TonB.</text>
</comment>
<dbReference type="PROSITE" id="PS01156">
    <property type="entry name" value="TONB_DEPENDENT_REC_2"/>
    <property type="match status" value="1"/>
</dbReference>
<evidence type="ECO:0000256" key="8">
    <source>
        <dbReference type="ARBA" id="ARBA00023114"/>
    </source>
</evidence>
<dbReference type="AlphaFoldDB" id="A0A7W2FUG9"/>
<dbReference type="PANTHER" id="PTHR30069:SF53">
    <property type="entry name" value="COLICIN I RECEPTOR-RELATED"/>
    <property type="match status" value="1"/>
</dbReference>
<organism evidence="17 18">
    <name type="scientific">Vibrio marinisediminis</name>
    <dbReference type="NCBI Taxonomy" id="2758441"/>
    <lineage>
        <taxon>Bacteria</taxon>
        <taxon>Pseudomonadati</taxon>
        <taxon>Pseudomonadota</taxon>
        <taxon>Gammaproteobacteria</taxon>
        <taxon>Vibrionales</taxon>
        <taxon>Vibrionaceae</taxon>
        <taxon>Vibrio</taxon>
    </lineage>
</organism>
<name>A0A7W2FUG9_9VIBR</name>
<dbReference type="InterPro" id="IPR039426">
    <property type="entry name" value="TonB-dep_rcpt-like"/>
</dbReference>
<dbReference type="EMBL" id="JACFYF010000021">
    <property type="protein sequence ID" value="MBA5764478.1"/>
    <property type="molecule type" value="Genomic_DNA"/>
</dbReference>
<evidence type="ECO:0000256" key="13">
    <source>
        <dbReference type="PROSITE-ProRule" id="PRU10143"/>
    </source>
</evidence>
<dbReference type="SUPFAM" id="SSF56935">
    <property type="entry name" value="Porins"/>
    <property type="match status" value="1"/>
</dbReference>
<keyword evidence="17" id="KW-0675">Receptor</keyword>
<dbReference type="PANTHER" id="PTHR30069">
    <property type="entry name" value="TONB-DEPENDENT OUTER MEMBRANE RECEPTOR"/>
    <property type="match status" value="1"/>
</dbReference>
<evidence type="ECO:0000313" key="18">
    <source>
        <dbReference type="Proteomes" id="UP000571701"/>
    </source>
</evidence>
<keyword evidence="8 11" id="KW-0626">Porin</keyword>
<dbReference type="GO" id="GO:0006811">
    <property type="term" value="P:monoatomic ion transport"/>
    <property type="evidence" value="ECO:0007669"/>
    <property type="project" value="UniProtKB-KW"/>
</dbReference>
<evidence type="ECO:0000256" key="6">
    <source>
        <dbReference type="ARBA" id="ARBA00023065"/>
    </source>
</evidence>
<dbReference type="PROSITE" id="PS00430">
    <property type="entry name" value="TONB_DEPENDENT_REC_1"/>
    <property type="match status" value="1"/>
</dbReference>
<keyword evidence="2 11" id="KW-0813">Transport</keyword>
<feature type="short sequence motif" description="TonB C-terminal box" evidence="11 14">
    <location>
        <begin position="613"/>
        <end position="630"/>
    </location>
</feature>
<accession>A0A7W2FUG9</accession>
<comment type="caution">
    <text evidence="17">The sequence shown here is derived from an EMBL/GenBank/DDBJ whole genome shotgun (WGS) entry which is preliminary data.</text>
</comment>
<feature type="short sequence motif" description="TonB box" evidence="13">
    <location>
        <begin position="28"/>
        <end position="34"/>
    </location>
</feature>
<proteinExistence type="inferred from homology"/>